<accession>A0A811T7V8</accession>
<evidence type="ECO:0000313" key="1">
    <source>
        <dbReference type="EMBL" id="CAD6492391.1"/>
    </source>
</evidence>
<dbReference type="GO" id="GO:0006281">
    <property type="term" value="P:DNA repair"/>
    <property type="evidence" value="ECO:0007669"/>
    <property type="project" value="InterPro"/>
</dbReference>
<proteinExistence type="predicted"/>
<dbReference type="EMBL" id="CAJHIR010000012">
    <property type="protein sequence ID" value="CAD6492391.1"/>
    <property type="molecule type" value="Genomic_DNA"/>
</dbReference>
<comment type="caution">
    <text evidence="1">The sequence shown here is derived from an EMBL/GenBank/DDBJ whole genome shotgun (WGS) entry which is preliminary data.</text>
</comment>
<dbReference type="GO" id="GO:0003824">
    <property type="term" value="F:catalytic activity"/>
    <property type="evidence" value="ECO:0007669"/>
    <property type="project" value="InterPro"/>
</dbReference>
<reference evidence="1" key="1">
    <citation type="submission" date="2020-10" db="EMBL/GenBank/DDBJ databases">
        <authorList>
            <person name="Hahn C.J."/>
            <person name="Laso-Perez R."/>
            <person name="Vulcano F."/>
            <person name="Vaziourakis K.-M."/>
            <person name="Stokke R."/>
            <person name="Steen I.H."/>
            <person name="Teske A."/>
            <person name="Boetius A."/>
            <person name="Liebeke M."/>
            <person name="Amann R."/>
            <person name="Knittel K."/>
        </authorList>
    </citation>
    <scope>NUCLEOTIDE SEQUENCE</scope>
    <source>
        <strain evidence="1">Gfbio:e3339647-f889-4370-9287-4fb5cb688e4c:AG392J18_GoMArc1</strain>
    </source>
</reference>
<dbReference type="AlphaFoldDB" id="A0A811T7V8"/>
<name>A0A811T7V8_9EURY</name>
<organism evidence="1 2">
    <name type="scientific">Candidatus Argoarchaeum ethanivorans</name>
    <dbReference type="NCBI Taxonomy" id="2608793"/>
    <lineage>
        <taxon>Archaea</taxon>
        <taxon>Methanobacteriati</taxon>
        <taxon>Methanobacteriota</taxon>
        <taxon>Stenosarchaea group</taxon>
        <taxon>Methanomicrobia</taxon>
        <taxon>Methanosarcinales</taxon>
        <taxon>Methanosarcinales incertae sedis</taxon>
        <taxon>GOM Arc I cluster</taxon>
        <taxon>Candidatus Argoarchaeum</taxon>
    </lineage>
</organism>
<protein>
    <submittedName>
        <fullName evidence="1">Uncharacterized protein</fullName>
    </submittedName>
</protein>
<dbReference type="SUPFAM" id="SSF48150">
    <property type="entry name" value="DNA-glycosylase"/>
    <property type="match status" value="1"/>
</dbReference>
<dbReference type="Proteomes" id="UP000612009">
    <property type="component" value="Unassembled WGS sequence"/>
</dbReference>
<dbReference type="Gene3D" id="1.10.1670.10">
    <property type="entry name" value="Helix-hairpin-Helix base-excision DNA repair enzymes (C-terminal)"/>
    <property type="match status" value="1"/>
</dbReference>
<evidence type="ECO:0000313" key="2">
    <source>
        <dbReference type="Proteomes" id="UP000612009"/>
    </source>
</evidence>
<gene>
    <name evidence="1" type="ORF">LAKADJCE_00297</name>
</gene>
<dbReference type="InterPro" id="IPR011257">
    <property type="entry name" value="DNA_glycosylase"/>
</dbReference>
<sequence>MLRDNVGIAQLRNLEKVPIPVDIHEARATLTTGVVRGNIEVKLDELFGDIRKAWFESVEGLSIKNSPMIALDVDEPLWHLSKYGCSYRDKITGYCPVSNSCEAREFCIKGRVKIENSIVELET</sequence>
<dbReference type="InterPro" id="IPR023170">
    <property type="entry name" value="HhH_base_excis_C"/>
</dbReference>